<dbReference type="EMBL" id="JAVHNQ010000001">
    <property type="protein sequence ID" value="KAK6359509.1"/>
    <property type="molecule type" value="Genomic_DNA"/>
</dbReference>
<name>A0AAV9VEA7_9PEZI</name>
<evidence type="ECO:0000256" key="1">
    <source>
        <dbReference type="SAM" id="MobiDB-lite"/>
    </source>
</evidence>
<dbReference type="AlphaFoldDB" id="A0AAV9VEA7"/>
<feature type="compositionally biased region" description="Basic residues" evidence="1">
    <location>
        <begin position="427"/>
        <end position="442"/>
    </location>
</feature>
<feature type="region of interest" description="Disordered" evidence="1">
    <location>
        <begin position="311"/>
        <end position="384"/>
    </location>
</feature>
<evidence type="ECO:0000313" key="3">
    <source>
        <dbReference type="Proteomes" id="UP001375240"/>
    </source>
</evidence>
<evidence type="ECO:0000313" key="2">
    <source>
        <dbReference type="EMBL" id="KAK6359509.1"/>
    </source>
</evidence>
<accession>A0AAV9VEA7</accession>
<feature type="compositionally biased region" description="Basic and acidic residues" evidence="1">
    <location>
        <begin position="416"/>
        <end position="426"/>
    </location>
</feature>
<reference evidence="2 3" key="1">
    <citation type="submission" date="2019-10" db="EMBL/GenBank/DDBJ databases">
        <authorList>
            <person name="Palmer J.M."/>
        </authorList>
    </citation>
    <scope>NUCLEOTIDE SEQUENCE [LARGE SCALE GENOMIC DNA]</scope>
    <source>
        <strain evidence="2 3">TWF696</strain>
    </source>
</reference>
<organism evidence="2 3">
    <name type="scientific">Orbilia brochopaga</name>
    <dbReference type="NCBI Taxonomy" id="3140254"/>
    <lineage>
        <taxon>Eukaryota</taxon>
        <taxon>Fungi</taxon>
        <taxon>Dikarya</taxon>
        <taxon>Ascomycota</taxon>
        <taxon>Pezizomycotina</taxon>
        <taxon>Orbiliomycetes</taxon>
        <taxon>Orbiliales</taxon>
        <taxon>Orbiliaceae</taxon>
        <taxon>Orbilia</taxon>
    </lineage>
</organism>
<protein>
    <submittedName>
        <fullName evidence="2">Uncharacterized protein</fullName>
    </submittedName>
</protein>
<dbReference type="Proteomes" id="UP001375240">
    <property type="component" value="Unassembled WGS sequence"/>
</dbReference>
<feature type="region of interest" description="Disordered" evidence="1">
    <location>
        <begin position="405"/>
        <end position="449"/>
    </location>
</feature>
<comment type="caution">
    <text evidence="2">The sequence shown here is derived from an EMBL/GenBank/DDBJ whole genome shotgun (WGS) entry which is preliminary data.</text>
</comment>
<proteinExistence type="predicted"/>
<sequence>MTSDFSKGVMVSLNEHMAQTLLDGMAATIRKEKLDLDMQIQGLEMLVDNLETLNWRLSRFMGELKSNKENTFSYDELDLEGLDEWEEATSENKASAKRISRIPSPITLNFAVPRSKFTSRRLTPLFEEELVPRFSFETAVSDSSFKSMSSSNIETITIKLEMPNTPPFGSMETSTLSLLPPIVMKREFRQIDPKKIPKRKPVPSRQYNTALKDASTSSSTVVSTNASANISPKTTTNAVGITSTNTGTNTPTAANKAFKRKEVPMRFYDNPTAQNSTTTVNTINTTNISSFTSPISFDFDFSRAMESIWTPPVTDEESSPVRKKRNLREKSPTIAPPDEATSSLIHQPKPRRVRSKQLKIAVPQRRGSGGKLPRTPSSGSTKFQKRTMEELDRAMAAVRLSFEENGGSNTSSVAIKRVDSGKEKKNGSIKRRTSTGRRRRRYSSGIPRCDSPVLGQLEVVFAVQPSRKR</sequence>
<feature type="compositionally biased region" description="Basic residues" evidence="1">
    <location>
        <begin position="348"/>
        <end position="357"/>
    </location>
</feature>
<keyword evidence="3" id="KW-1185">Reference proteome</keyword>
<gene>
    <name evidence="2" type="ORF">TWF696_000665</name>
</gene>